<dbReference type="AlphaFoldDB" id="A0A2W5ECW6"/>
<name>A0A2W5ECW6_9SPHI</name>
<dbReference type="PANTHER" id="PTHR34408:SF2">
    <property type="entry name" value="CELL WALL-BINDING PROTEIN YWSB"/>
    <property type="match status" value="1"/>
</dbReference>
<sequence>MNLTGKTLQLIAETPTLERCNEIANYLNLICPNYGLNNANVMHEFLATIIHESGAFRIKSENMNYTTAERIKEVWPSRFNLTGKDGKLNANNYIRNPKLLANTVYNGRMGNRTGTDDGFNFRGSGFIQLTGRESFTAYAKYHGGTDLEYYANLLRTDDWWAVDCACWEFCVDKKLLPLAQTDQFQTITKRINGGLIGWKERQYFYARAKQYLKD</sequence>
<dbReference type="Gene3D" id="1.10.530.10">
    <property type="match status" value="1"/>
</dbReference>
<dbReference type="GO" id="GO:0016787">
    <property type="term" value="F:hydrolase activity"/>
    <property type="evidence" value="ECO:0007669"/>
    <property type="project" value="UniProtKB-KW"/>
</dbReference>
<gene>
    <name evidence="1" type="ORF">DI598_18955</name>
</gene>
<evidence type="ECO:0000313" key="2">
    <source>
        <dbReference type="Proteomes" id="UP000249645"/>
    </source>
</evidence>
<comment type="caution">
    <text evidence="1">The sequence shown here is derived from an EMBL/GenBank/DDBJ whole genome shotgun (WGS) entry which is preliminary data.</text>
</comment>
<dbReference type="PANTHER" id="PTHR34408">
    <property type="entry name" value="FAMILY PROTEIN, PUTATIVE-RELATED"/>
    <property type="match status" value="1"/>
</dbReference>
<reference evidence="1 2" key="1">
    <citation type="submission" date="2017-11" db="EMBL/GenBank/DDBJ databases">
        <title>Infants hospitalized years apart are colonized by the same room-sourced microbial strains.</title>
        <authorList>
            <person name="Brooks B."/>
            <person name="Olm M.R."/>
            <person name="Firek B.A."/>
            <person name="Baker R."/>
            <person name="Thomas B.C."/>
            <person name="Morowitz M.J."/>
            <person name="Banfield J.F."/>
        </authorList>
    </citation>
    <scope>NUCLEOTIDE SEQUENCE [LARGE SCALE GENOMIC DNA]</scope>
    <source>
        <strain evidence="1">S2_009_000_R2_76</strain>
    </source>
</reference>
<keyword evidence="1" id="KW-0378">Hydrolase</keyword>
<proteinExistence type="predicted"/>
<protein>
    <submittedName>
        <fullName evidence="1">Glycohydrolase</fullName>
    </submittedName>
</protein>
<dbReference type="InterPro" id="IPR023346">
    <property type="entry name" value="Lysozyme-like_dom_sf"/>
</dbReference>
<evidence type="ECO:0000313" key="1">
    <source>
        <dbReference type="EMBL" id="PZP40838.1"/>
    </source>
</evidence>
<dbReference type="Proteomes" id="UP000249645">
    <property type="component" value="Unassembled WGS sequence"/>
</dbReference>
<dbReference type="InterPro" id="IPR052354">
    <property type="entry name" value="Cell_Wall_Dynamics_Protein"/>
</dbReference>
<dbReference type="EMBL" id="QFOI01000573">
    <property type="protein sequence ID" value="PZP40838.1"/>
    <property type="molecule type" value="Genomic_DNA"/>
</dbReference>
<accession>A0A2W5ECW6</accession>
<organism evidence="1 2">
    <name type="scientific">Pseudopedobacter saltans</name>
    <dbReference type="NCBI Taxonomy" id="151895"/>
    <lineage>
        <taxon>Bacteria</taxon>
        <taxon>Pseudomonadati</taxon>
        <taxon>Bacteroidota</taxon>
        <taxon>Sphingobacteriia</taxon>
        <taxon>Sphingobacteriales</taxon>
        <taxon>Sphingobacteriaceae</taxon>
        <taxon>Pseudopedobacter</taxon>
    </lineage>
</organism>
<dbReference type="SUPFAM" id="SSF53955">
    <property type="entry name" value="Lysozyme-like"/>
    <property type="match status" value="1"/>
</dbReference>